<keyword evidence="3" id="KW-0813">Transport</keyword>
<comment type="subcellular location">
    <subcellularLocation>
        <location evidence="1">Cell inner membrane</location>
        <topology evidence="1">Single-pass membrane protein</topology>
        <orientation evidence="1">Periplasmic side</orientation>
    </subcellularLocation>
</comment>
<evidence type="ECO:0000313" key="12">
    <source>
        <dbReference type="EMBL" id="TXF90007.1"/>
    </source>
</evidence>
<dbReference type="InterPro" id="IPR051045">
    <property type="entry name" value="TonB-dependent_transducer"/>
</dbReference>
<dbReference type="Pfam" id="PF03544">
    <property type="entry name" value="TonB_C"/>
    <property type="match status" value="1"/>
</dbReference>
<feature type="domain" description="TonB C-terminal" evidence="11">
    <location>
        <begin position="67"/>
        <end position="158"/>
    </location>
</feature>
<dbReference type="InterPro" id="IPR037682">
    <property type="entry name" value="TonB_C"/>
</dbReference>
<keyword evidence="7" id="KW-0653">Protein transport</keyword>
<dbReference type="OrthoDB" id="9812355at2"/>
<dbReference type="GO" id="GO:0015031">
    <property type="term" value="P:protein transport"/>
    <property type="evidence" value="ECO:0007669"/>
    <property type="project" value="UniProtKB-KW"/>
</dbReference>
<evidence type="ECO:0000259" key="11">
    <source>
        <dbReference type="PROSITE" id="PS52015"/>
    </source>
</evidence>
<dbReference type="GO" id="GO:0098797">
    <property type="term" value="C:plasma membrane protein complex"/>
    <property type="evidence" value="ECO:0007669"/>
    <property type="project" value="TreeGrafter"/>
</dbReference>
<comment type="similarity">
    <text evidence="2">Belongs to the TonB family.</text>
</comment>
<comment type="caution">
    <text evidence="12">The sequence shown here is derived from an EMBL/GenBank/DDBJ whole genome shotgun (WGS) entry which is preliminary data.</text>
</comment>
<dbReference type="PANTHER" id="PTHR33446">
    <property type="entry name" value="PROTEIN TONB-RELATED"/>
    <property type="match status" value="1"/>
</dbReference>
<dbReference type="AlphaFoldDB" id="A0A5C7FGD4"/>
<dbReference type="NCBIfam" id="TIGR01352">
    <property type="entry name" value="tonB_Cterm"/>
    <property type="match status" value="1"/>
</dbReference>
<evidence type="ECO:0000256" key="8">
    <source>
        <dbReference type="ARBA" id="ARBA00022989"/>
    </source>
</evidence>
<protein>
    <submittedName>
        <fullName evidence="12">Energy transducer TonB</fullName>
    </submittedName>
</protein>
<organism evidence="12 13">
    <name type="scientific">Neolewinella aurantiaca</name>
    <dbReference type="NCBI Taxonomy" id="2602767"/>
    <lineage>
        <taxon>Bacteria</taxon>
        <taxon>Pseudomonadati</taxon>
        <taxon>Bacteroidota</taxon>
        <taxon>Saprospiria</taxon>
        <taxon>Saprospirales</taxon>
        <taxon>Lewinellaceae</taxon>
        <taxon>Neolewinella</taxon>
    </lineage>
</organism>
<reference evidence="12 13" key="1">
    <citation type="submission" date="2019-08" db="EMBL/GenBank/DDBJ databases">
        <title>Lewinella sp. strain SSH13 Genome sequencing and assembly.</title>
        <authorList>
            <person name="Kim I."/>
        </authorList>
    </citation>
    <scope>NUCLEOTIDE SEQUENCE [LARGE SCALE GENOMIC DNA]</scope>
    <source>
        <strain evidence="12 13">SSH13</strain>
    </source>
</reference>
<feature type="chain" id="PRO_5023113472" evidence="10">
    <location>
        <begin position="27"/>
        <end position="158"/>
    </location>
</feature>
<dbReference type="SUPFAM" id="SSF74653">
    <property type="entry name" value="TolA/TonB C-terminal domain"/>
    <property type="match status" value="1"/>
</dbReference>
<feature type="signal peptide" evidence="10">
    <location>
        <begin position="1"/>
        <end position="26"/>
    </location>
</feature>
<sequence length="158" mass="17101">MNVLKQALIIVLATGFSFLLAGPVSAQSVAMSSAAPAILPLNAGNIDIDEVALSARELESYGAGYPGGAEQLETFLRSNVVYPELAKENNFEGTTIVRFKVLEDGSLSEYSVQQSTHEICDQEVIAALRDMKKWVPAKIRGKNVATWCSVAVNFKMTF</sequence>
<dbReference type="Proteomes" id="UP000321907">
    <property type="component" value="Unassembled WGS sequence"/>
</dbReference>
<dbReference type="EMBL" id="VOXD01000010">
    <property type="protein sequence ID" value="TXF90007.1"/>
    <property type="molecule type" value="Genomic_DNA"/>
</dbReference>
<evidence type="ECO:0000256" key="6">
    <source>
        <dbReference type="ARBA" id="ARBA00022692"/>
    </source>
</evidence>
<dbReference type="PANTHER" id="PTHR33446:SF2">
    <property type="entry name" value="PROTEIN TONB"/>
    <property type="match status" value="1"/>
</dbReference>
<evidence type="ECO:0000256" key="3">
    <source>
        <dbReference type="ARBA" id="ARBA00022448"/>
    </source>
</evidence>
<keyword evidence="13" id="KW-1185">Reference proteome</keyword>
<keyword evidence="8" id="KW-1133">Transmembrane helix</keyword>
<dbReference type="RefSeq" id="WP_147930327.1">
    <property type="nucleotide sequence ID" value="NZ_VOXD01000010.1"/>
</dbReference>
<evidence type="ECO:0000313" key="13">
    <source>
        <dbReference type="Proteomes" id="UP000321907"/>
    </source>
</evidence>
<evidence type="ECO:0000256" key="1">
    <source>
        <dbReference type="ARBA" id="ARBA00004383"/>
    </source>
</evidence>
<proteinExistence type="inferred from homology"/>
<gene>
    <name evidence="12" type="ORF">FUA23_08630</name>
</gene>
<dbReference type="GO" id="GO:0055085">
    <property type="term" value="P:transmembrane transport"/>
    <property type="evidence" value="ECO:0007669"/>
    <property type="project" value="InterPro"/>
</dbReference>
<keyword evidence="4" id="KW-1003">Cell membrane</keyword>
<dbReference type="InterPro" id="IPR006260">
    <property type="entry name" value="TonB/TolA_C"/>
</dbReference>
<accession>A0A5C7FGD4</accession>
<dbReference type="GO" id="GO:0031992">
    <property type="term" value="F:energy transducer activity"/>
    <property type="evidence" value="ECO:0007669"/>
    <property type="project" value="TreeGrafter"/>
</dbReference>
<dbReference type="PROSITE" id="PS52015">
    <property type="entry name" value="TONB_CTD"/>
    <property type="match status" value="1"/>
</dbReference>
<name>A0A5C7FGD4_9BACT</name>
<keyword evidence="5" id="KW-0997">Cell inner membrane</keyword>
<keyword evidence="10" id="KW-0732">Signal</keyword>
<evidence type="ECO:0000256" key="10">
    <source>
        <dbReference type="SAM" id="SignalP"/>
    </source>
</evidence>
<evidence type="ECO:0000256" key="5">
    <source>
        <dbReference type="ARBA" id="ARBA00022519"/>
    </source>
</evidence>
<keyword evidence="9" id="KW-0472">Membrane</keyword>
<evidence type="ECO:0000256" key="2">
    <source>
        <dbReference type="ARBA" id="ARBA00006555"/>
    </source>
</evidence>
<evidence type="ECO:0000256" key="9">
    <source>
        <dbReference type="ARBA" id="ARBA00023136"/>
    </source>
</evidence>
<keyword evidence="6" id="KW-0812">Transmembrane</keyword>
<dbReference type="Gene3D" id="3.30.1150.10">
    <property type="match status" value="1"/>
</dbReference>
<evidence type="ECO:0000256" key="7">
    <source>
        <dbReference type="ARBA" id="ARBA00022927"/>
    </source>
</evidence>
<evidence type="ECO:0000256" key="4">
    <source>
        <dbReference type="ARBA" id="ARBA00022475"/>
    </source>
</evidence>